<name>A0ABD2NYQ7_9CUCU</name>
<reference evidence="2 3" key="1">
    <citation type="journal article" date="2021" name="BMC Biol.">
        <title>Horizontally acquired antibacterial genes associated with adaptive radiation of ladybird beetles.</title>
        <authorList>
            <person name="Li H.S."/>
            <person name="Tang X.F."/>
            <person name="Huang Y.H."/>
            <person name="Xu Z.Y."/>
            <person name="Chen M.L."/>
            <person name="Du X.Y."/>
            <person name="Qiu B.Y."/>
            <person name="Chen P.T."/>
            <person name="Zhang W."/>
            <person name="Slipinski A."/>
            <person name="Escalona H.E."/>
            <person name="Waterhouse R.M."/>
            <person name="Zwick A."/>
            <person name="Pang H."/>
        </authorList>
    </citation>
    <scope>NUCLEOTIDE SEQUENCE [LARGE SCALE GENOMIC DNA]</scope>
    <source>
        <strain evidence="2">SYSU2018</strain>
    </source>
</reference>
<keyword evidence="3" id="KW-1185">Reference proteome</keyword>
<feature type="compositionally biased region" description="Basic and acidic residues" evidence="1">
    <location>
        <begin position="25"/>
        <end position="38"/>
    </location>
</feature>
<feature type="region of interest" description="Disordered" evidence="1">
    <location>
        <begin position="116"/>
        <end position="140"/>
    </location>
</feature>
<proteinExistence type="predicted"/>
<comment type="caution">
    <text evidence="2">The sequence shown here is derived from an EMBL/GenBank/DDBJ whole genome shotgun (WGS) entry which is preliminary data.</text>
</comment>
<evidence type="ECO:0000256" key="1">
    <source>
        <dbReference type="SAM" id="MobiDB-lite"/>
    </source>
</evidence>
<evidence type="ECO:0000313" key="2">
    <source>
        <dbReference type="EMBL" id="KAL3283858.1"/>
    </source>
</evidence>
<feature type="region of interest" description="Disordered" evidence="1">
    <location>
        <begin position="1"/>
        <end position="46"/>
    </location>
</feature>
<accession>A0ABD2NYQ7</accession>
<protein>
    <submittedName>
        <fullName evidence="2">Uncharacterized protein</fullName>
    </submittedName>
</protein>
<dbReference type="Proteomes" id="UP001516400">
    <property type="component" value="Unassembled WGS sequence"/>
</dbReference>
<dbReference type="AlphaFoldDB" id="A0ABD2NYQ7"/>
<dbReference type="EMBL" id="JABFTP020000165">
    <property type="protein sequence ID" value="KAL3283858.1"/>
    <property type="molecule type" value="Genomic_DNA"/>
</dbReference>
<sequence>MGHRLVEQGQHGTQKLPGGYGANGELDKEQHYRREVARNPESNPRYCKSNLRWDTDLLKKNNAAIEQNLNFTESIEEKWHKIQKAILDGSKDTLGKEKRERNGTWFDEECREAIQNKNKVRENNEATMKPTITSEEKQKG</sequence>
<gene>
    <name evidence="2" type="ORF">HHI36_018027</name>
</gene>
<organism evidence="2 3">
    <name type="scientific">Cryptolaemus montrouzieri</name>
    <dbReference type="NCBI Taxonomy" id="559131"/>
    <lineage>
        <taxon>Eukaryota</taxon>
        <taxon>Metazoa</taxon>
        <taxon>Ecdysozoa</taxon>
        <taxon>Arthropoda</taxon>
        <taxon>Hexapoda</taxon>
        <taxon>Insecta</taxon>
        <taxon>Pterygota</taxon>
        <taxon>Neoptera</taxon>
        <taxon>Endopterygota</taxon>
        <taxon>Coleoptera</taxon>
        <taxon>Polyphaga</taxon>
        <taxon>Cucujiformia</taxon>
        <taxon>Coccinelloidea</taxon>
        <taxon>Coccinellidae</taxon>
        <taxon>Scymninae</taxon>
        <taxon>Scymnini</taxon>
        <taxon>Cryptolaemus</taxon>
    </lineage>
</organism>
<evidence type="ECO:0000313" key="3">
    <source>
        <dbReference type="Proteomes" id="UP001516400"/>
    </source>
</evidence>